<sequence>MSSKDWQGMRTTGQVRKELSLHAPQKVDSIYKPIERKERRFNALKVPKSLQAQLPFANKPKNATKSKKQSYLNKRAVVLEPEEKKIVTLMQQLNTLRNEKDRKRKLKDSERREVNEKKKAKVAQKTEEKTKERRKEYFRKQQQKASREGAD</sequence>
<evidence type="ECO:0000256" key="1">
    <source>
        <dbReference type="SAM" id="MobiDB-lite"/>
    </source>
</evidence>
<reference evidence="2 3" key="1">
    <citation type="submission" date="2016-03" db="EMBL/GenBank/DDBJ databases">
        <title>Choanephora cucurbitarum.</title>
        <authorList>
            <person name="Min B."/>
            <person name="Park H."/>
            <person name="Park J.-H."/>
            <person name="Shin H.-D."/>
            <person name="Choi I.-G."/>
        </authorList>
    </citation>
    <scope>NUCLEOTIDE SEQUENCE [LARGE SCALE GENOMIC DNA]</scope>
    <source>
        <strain evidence="2 3">KUS-F28377</strain>
    </source>
</reference>
<comment type="caution">
    <text evidence="2">The sequence shown here is derived from an EMBL/GenBank/DDBJ whole genome shotgun (WGS) entry which is preliminary data.</text>
</comment>
<evidence type="ECO:0000313" key="2">
    <source>
        <dbReference type="EMBL" id="OBZ89768.1"/>
    </source>
</evidence>
<keyword evidence="3" id="KW-1185">Reference proteome</keyword>
<feature type="compositionally biased region" description="Polar residues" evidence="1">
    <location>
        <begin position="1"/>
        <end position="14"/>
    </location>
</feature>
<organism evidence="2 3">
    <name type="scientific">Choanephora cucurbitarum</name>
    <dbReference type="NCBI Taxonomy" id="101091"/>
    <lineage>
        <taxon>Eukaryota</taxon>
        <taxon>Fungi</taxon>
        <taxon>Fungi incertae sedis</taxon>
        <taxon>Mucoromycota</taxon>
        <taxon>Mucoromycotina</taxon>
        <taxon>Mucoromycetes</taxon>
        <taxon>Mucorales</taxon>
        <taxon>Mucorineae</taxon>
        <taxon>Choanephoraceae</taxon>
        <taxon>Choanephoroideae</taxon>
        <taxon>Choanephora</taxon>
    </lineage>
</organism>
<gene>
    <name evidence="2" type="ORF">A0J61_02197</name>
</gene>
<dbReference type="Proteomes" id="UP000093000">
    <property type="component" value="Unassembled WGS sequence"/>
</dbReference>
<dbReference type="OrthoDB" id="10260897at2759"/>
<dbReference type="InParanoid" id="A0A1C7NL87"/>
<feature type="region of interest" description="Disordered" evidence="1">
    <location>
        <begin position="49"/>
        <end position="71"/>
    </location>
</feature>
<feature type="region of interest" description="Disordered" evidence="1">
    <location>
        <begin position="96"/>
        <end position="151"/>
    </location>
</feature>
<dbReference type="STRING" id="101091.A0A1C7NL87"/>
<evidence type="ECO:0000313" key="3">
    <source>
        <dbReference type="Proteomes" id="UP000093000"/>
    </source>
</evidence>
<dbReference type="EMBL" id="LUGH01000079">
    <property type="protein sequence ID" value="OBZ89768.1"/>
    <property type="molecule type" value="Genomic_DNA"/>
</dbReference>
<name>A0A1C7NL87_9FUNG</name>
<feature type="region of interest" description="Disordered" evidence="1">
    <location>
        <begin position="1"/>
        <end position="20"/>
    </location>
</feature>
<protein>
    <submittedName>
        <fullName evidence="2">Uncharacterized protein</fullName>
    </submittedName>
</protein>
<proteinExistence type="predicted"/>
<dbReference type="AlphaFoldDB" id="A0A1C7NL87"/>
<feature type="compositionally biased region" description="Basic and acidic residues" evidence="1">
    <location>
        <begin position="124"/>
        <end position="151"/>
    </location>
</feature>
<feature type="compositionally biased region" description="Basic and acidic residues" evidence="1">
    <location>
        <begin position="97"/>
        <end position="117"/>
    </location>
</feature>
<accession>A0A1C7NL87</accession>